<dbReference type="AlphaFoldDB" id="A0A2N9HWD0"/>
<accession>A0A2N9HWD0</accession>
<name>A0A2N9HWD0_FAGSY</name>
<gene>
    <name evidence="2" type="ORF">FSB_LOCUS46118</name>
</gene>
<feature type="region of interest" description="Disordered" evidence="1">
    <location>
        <begin position="169"/>
        <end position="188"/>
    </location>
</feature>
<feature type="region of interest" description="Disordered" evidence="1">
    <location>
        <begin position="134"/>
        <end position="163"/>
    </location>
</feature>
<dbReference type="EMBL" id="OIVN01004583">
    <property type="protein sequence ID" value="SPD18236.1"/>
    <property type="molecule type" value="Genomic_DNA"/>
</dbReference>
<dbReference type="PANTHER" id="PTHR33116">
    <property type="entry name" value="REVERSE TRANSCRIPTASE ZINC-BINDING DOMAIN-CONTAINING PROTEIN-RELATED-RELATED"/>
    <property type="match status" value="1"/>
</dbReference>
<dbReference type="PANTHER" id="PTHR33116:SF85">
    <property type="entry name" value="REVERSE TRANSCRIPTASE ZINC-BINDING DOMAIN-CONTAINING PROTEIN"/>
    <property type="match status" value="1"/>
</dbReference>
<sequence length="831" mass="94078">MAQPLQTNKPVGGAIQNTVHGGVNKNAGNVLSIDSKVLTLVFDGGRVDPYNIMERRGRFKGALWVGLEGLRWLLSLSLKSGRRYVEITEYTMANIVVAFESQKAGEVGGMLRPQPSHIRGESVGFRERKQGDPFTAVGFRDDRKGNEQQIWQSRKSQGTKSALDLSASLTNSNRHNSRPQVSMAKNEPHPTRYCQFEWKPVNKTLCITLTQEVEAQPIDPGFESLEILDKSKGSLVNQFCVGEASNTKSGEETDLETSTSAFENNGKGIKSEWLGDASLLELDGDDEMDSGVLMTHEKLELEFQSVEEGHGLELSCLGSPMRVVESQLSFSSEMVEFEPQNLPLVVFGGLEDELDQSPFSCEPLCQVIPHGSPLLTVEAMKAVDSLDKSPKSKWVDNHMTFNKYVGFPIDEFEEECLALFRRIEECRNQQKRANMHRKTAKSGGMMRGKNSFKFENMWLKEEGFVERVQGWWAGYMFSGSPSYVLANKLKALKEDLKIWNREVFGDIRYRKRRLMGEVMELDLKEGLGGLPLDEILHRDGLKSEVTRLAHLEESDLEVDGVYYEEEAEMRDHVVQFYENIFRESEVWRLHVFDKDDERVLLEKRFEKEEIVQVLKDFQDDKAPGPDGFTMSFFQKCWWVVERDVMDFFEEVYEHCKFEKSLNASFIALIPKKGDPLSPLLFLLIMEVLSKLLKKTEEGGFIRGFQVGPAREESLGVSHLLYADDTILFCDACPEQLTYISRVLTCFEVVTGLRVNMSNNEMVPIGEVENLAALTDILSCCMGTLSMTHLGMPLGSSFKAIGVWNPIIEKVERRLAGWKKLYLSKRGTVNAP</sequence>
<evidence type="ECO:0000256" key="1">
    <source>
        <dbReference type="SAM" id="MobiDB-lite"/>
    </source>
</evidence>
<reference evidence="2" key="1">
    <citation type="submission" date="2018-02" db="EMBL/GenBank/DDBJ databases">
        <authorList>
            <person name="Cohen D.B."/>
            <person name="Kent A.D."/>
        </authorList>
    </citation>
    <scope>NUCLEOTIDE SEQUENCE</scope>
</reference>
<organism evidence="2">
    <name type="scientific">Fagus sylvatica</name>
    <name type="common">Beechnut</name>
    <dbReference type="NCBI Taxonomy" id="28930"/>
    <lineage>
        <taxon>Eukaryota</taxon>
        <taxon>Viridiplantae</taxon>
        <taxon>Streptophyta</taxon>
        <taxon>Embryophyta</taxon>
        <taxon>Tracheophyta</taxon>
        <taxon>Spermatophyta</taxon>
        <taxon>Magnoliopsida</taxon>
        <taxon>eudicotyledons</taxon>
        <taxon>Gunneridae</taxon>
        <taxon>Pentapetalae</taxon>
        <taxon>rosids</taxon>
        <taxon>fabids</taxon>
        <taxon>Fagales</taxon>
        <taxon>Fagaceae</taxon>
        <taxon>Fagus</taxon>
    </lineage>
</organism>
<protein>
    <submittedName>
        <fullName evidence="2">Uncharacterized protein</fullName>
    </submittedName>
</protein>
<feature type="compositionally biased region" description="Polar residues" evidence="1">
    <location>
        <begin position="169"/>
        <end position="180"/>
    </location>
</feature>
<evidence type="ECO:0000313" key="2">
    <source>
        <dbReference type="EMBL" id="SPD18236.1"/>
    </source>
</evidence>
<proteinExistence type="predicted"/>
<feature type="compositionally biased region" description="Polar residues" evidence="1">
    <location>
        <begin position="147"/>
        <end position="160"/>
    </location>
</feature>